<dbReference type="EMBL" id="JAVDQY010000002">
    <property type="protein sequence ID" value="MDR6526747.1"/>
    <property type="molecule type" value="Genomic_DNA"/>
</dbReference>
<evidence type="ECO:0000313" key="9">
    <source>
        <dbReference type="EMBL" id="REC78396.1"/>
    </source>
</evidence>
<comment type="caution">
    <text evidence="8">The sequence shown here is derived from an EMBL/GenBank/DDBJ whole genome shotgun (WGS) entry which is preliminary data.</text>
</comment>
<feature type="transmembrane region" description="Helical" evidence="6">
    <location>
        <begin position="69"/>
        <end position="90"/>
    </location>
</feature>
<accession>A0AAE3YA66</accession>
<reference evidence="9" key="2">
    <citation type="submission" date="2018-06" db="EMBL/GenBank/DDBJ databases">
        <authorList>
            <person name="Newman J.D."/>
            <person name="Hugo C.J."/>
            <person name="Kriek I.-M."/>
            <person name="Nel L."/>
        </authorList>
    </citation>
    <scope>NUCLEOTIDE SEQUENCE</scope>
    <source>
        <strain evidence="9">KCTC 22548</strain>
    </source>
</reference>
<feature type="transmembrane region" description="Helical" evidence="6">
    <location>
        <begin position="96"/>
        <end position="113"/>
    </location>
</feature>
<dbReference type="InterPro" id="IPR000620">
    <property type="entry name" value="EamA_dom"/>
</dbReference>
<evidence type="ECO:0000256" key="6">
    <source>
        <dbReference type="SAM" id="Phobius"/>
    </source>
</evidence>
<dbReference type="InterPro" id="IPR050638">
    <property type="entry name" value="AA-Vitamin_Transporters"/>
</dbReference>
<keyword evidence="3 6" id="KW-0812">Transmembrane</keyword>
<evidence type="ECO:0000256" key="2">
    <source>
        <dbReference type="ARBA" id="ARBA00007362"/>
    </source>
</evidence>
<evidence type="ECO:0000256" key="1">
    <source>
        <dbReference type="ARBA" id="ARBA00004141"/>
    </source>
</evidence>
<feature type="transmembrane region" description="Helical" evidence="6">
    <location>
        <begin position="39"/>
        <end position="57"/>
    </location>
</feature>
<dbReference type="Proteomes" id="UP000256491">
    <property type="component" value="Unassembled WGS sequence"/>
</dbReference>
<evidence type="ECO:0000256" key="3">
    <source>
        <dbReference type="ARBA" id="ARBA00022692"/>
    </source>
</evidence>
<feature type="transmembrane region" description="Helical" evidence="6">
    <location>
        <begin position="174"/>
        <end position="193"/>
    </location>
</feature>
<feature type="transmembrane region" description="Helical" evidence="6">
    <location>
        <begin position="12"/>
        <end position="33"/>
    </location>
</feature>
<feature type="transmembrane region" description="Helical" evidence="6">
    <location>
        <begin position="261"/>
        <end position="280"/>
    </location>
</feature>
<dbReference type="GO" id="GO:0016020">
    <property type="term" value="C:membrane"/>
    <property type="evidence" value="ECO:0007669"/>
    <property type="project" value="UniProtKB-SubCell"/>
</dbReference>
<comment type="subcellular location">
    <subcellularLocation>
        <location evidence="1">Membrane</location>
        <topology evidence="1">Multi-pass membrane protein</topology>
    </subcellularLocation>
</comment>
<sequence>MIKKINQHSLGIYLVILAMACVQSGTAIAKFLFPVLGPAGTVSLRLGIASLLLLIIFKVKIVGRNRFDYAWCLLYGLCLAGMNLSFYYAIKFIPMALGTTIEFTGPLALAIILSRKYQDFIWAGLAGLGIALITPWSNTNGIHLGGIALAALAGTFWVGYILCGKLVSQKMKSIDAVALGMGFAFLLVLPFGLNDGFVEKLNIKWLLLGVCVALLSSAIPFSLDMRAFKNLSSKTYSILMSLHPALAALSGFIFLGERLNLIQTLAVLSVIIASIGSAITSKK</sequence>
<dbReference type="PANTHER" id="PTHR32322">
    <property type="entry name" value="INNER MEMBRANE TRANSPORTER"/>
    <property type="match status" value="1"/>
</dbReference>
<dbReference type="RefSeq" id="WP_115916802.1">
    <property type="nucleotide sequence ID" value="NZ_BJYH01000006.1"/>
</dbReference>
<reference evidence="9 10" key="1">
    <citation type="journal article" date="2010" name="Syst. Appl. Microbiol.">
        <title>Four new species of Chryseobacterium from the rhizosphere of coastal sand dune plants, Chryseobacterium elymi sp. nov., Chryseobacterium hagamense sp. nov., Chryseobacterium lathyri sp. nov. and Chryseobacterium rhizosphaerae sp. nov.</title>
        <authorList>
            <person name="Cho S.H."/>
            <person name="Lee K.S."/>
            <person name="Shin D.S."/>
            <person name="Han J.H."/>
            <person name="Park K.S."/>
            <person name="Lee C.H."/>
            <person name="Park K.H."/>
            <person name="Kim S.B."/>
        </authorList>
    </citation>
    <scope>NUCLEOTIDE SEQUENCE [LARGE SCALE GENOMIC DNA]</scope>
    <source>
        <strain evidence="9 10">KCTC 22548</strain>
    </source>
</reference>
<dbReference type="PANTHER" id="PTHR32322:SF2">
    <property type="entry name" value="EAMA DOMAIN-CONTAINING PROTEIN"/>
    <property type="match status" value="1"/>
</dbReference>
<dbReference type="Pfam" id="PF00892">
    <property type="entry name" value="EamA"/>
    <property type="match status" value="1"/>
</dbReference>
<comment type="similarity">
    <text evidence="2">Belongs to the EamA transporter family.</text>
</comment>
<evidence type="ECO:0000313" key="8">
    <source>
        <dbReference type="EMBL" id="MDR6526747.1"/>
    </source>
</evidence>
<evidence type="ECO:0000259" key="7">
    <source>
        <dbReference type="Pfam" id="PF00892"/>
    </source>
</evidence>
<feature type="transmembrane region" description="Helical" evidence="6">
    <location>
        <begin position="205"/>
        <end position="223"/>
    </location>
</feature>
<protein>
    <submittedName>
        <fullName evidence="9">EamA family transporter</fullName>
    </submittedName>
    <submittedName>
        <fullName evidence="8">Inner membrane transporter RhtA</fullName>
    </submittedName>
</protein>
<dbReference type="AlphaFoldDB" id="A0AAE3YA66"/>
<feature type="transmembrane region" description="Helical" evidence="6">
    <location>
        <begin position="142"/>
        <end position="162"/>
    </location>
</feature>
<dbReference type="SUPFAM" id="SSF103481">
    <property type="entry name" value="Multidrug resistance efflux transporter EmrE"/>
    <property type="match status" value="1"/>
</dbReference>
<dbReference type="EMBL" id="QNUF01000002">
    <property type="protein sequence ID" value="REC78396.1"/>
    <property type="molecule type" value="Genomic_DNA"/>
</dbReference>
<dbReference type="InterPro" id="IPR037185">
    <property type="entry name" value="EmrE-like"/>
</dbReference>
<keyword evidence="10" id="KW-1185">Reference proteome</keyword>
<organism evidence="8 11">
    <name type="scientific">Chryseobacterium rhizosphaerae</name>
    <dbReference type="NCBI Taxonomy" id="395937"/>
    <lineage>
        <taxon>Bacteria</taxon>
        <taxon>Pseudomonadati</taxon>
        <taxon>Bacteroidota</taxon>
        <taxon>Flavobacteriia</taxon>
        <taxon>Flavobacteriales</taxon>
        <taxon>Weeksellaceae</taxon>
        <taxon>Chryseobacterium group</taxon>
        <taxon>Chryseobacterium</taxon>
    </lineage>
</organism>
<evidence type="ECO:0000313" key="11">
    <source>
        <dbReference type="Proteomes" id="UP001184861"/>
    </source>
</evidence>
<feature type="transmembrane region" description="Helical" evidence="6">
    <location>
        <begin position="235"/>
        <end position="255"/>
    </location>
</feature>
<feature type="transmembrane region" description="Helical" evidence="6">
    <location>
        <begin position="120"/>
        <end position="136"/>
    </location>
</feature>
<evidence type="ECO:0000256" key="5">
    <source>
        <dbReference type="ARBA" id="ARBA00023136"/>
    </source>
</evidence>
<keyword evidence="4 6" id="KW-1133">Transmembrane helix</keyword>
<dbReference type="PROSITE" id="PS51257">
    <property type="entry name" value="PROKAR_LIPOPROTEIN"/>
    <property type="match status" value="1"/>
</dbReference>
<evidence type="ECO:0000313" key="10">
    <source>
        <dbReference type="Proteomes" id="UP000256491"/>
    </source>
</evidence>
<keyword evidence="5 6" id="KW-0472">Membrane</keyword>
<feature type="domain" description="EamA" evidence="7">
    <location>
        <begin position="146"/>
        <end position="275"/>
    </location>
</feature>
<gene>
    <name evidence="9" type="ORF">DRF57_02895</name>
    <name evidence="8" type="ORF">J2787_002127</name>
</gene>
<proteinExistence type="inferred from homology"/>
<name>A0AAE3YA66_9FLAO</name>
<reference evidence="8" key="3">
    <citation type="submission" date="2023-07" db="EMBL/GenBank/DDBJ databases">
        <title>Sorghum-associated microbial communities from plants grown in Nebraska, USA.</title>
        <authorList>
            <person name="Schachtman D."/>
        </authorList>
    </citation>
    <scope>NUCLEOTIDE SEQUENCE</scope>
    <source>
        <strain evidence="8">DS2360</strain>
    </source>
</reference>
<dbReference type="Proteomes" id="UP001184861">
    <property type="component" value="Unassembled WGS sequence"/>
</dbReference>
<evidence type="ECO:0000256" key="4">
    <source>
        <dbReference type="ARBA" id="ARBA00022989"/>
    </source>
</evidence>